<dbReference type="Proteomes" id="UP000193926">
    <property type="component" value="Unassembled WGS sequence"/>
</dbReference>
<comment type="function">
    <text evidence="9">Catalyzes the phospholipid dependent N-acylation of the N-terminal cysteine of apolipoprotein, the last step in lipoprotein maturation.</text>
</comment>
<feature type="transmembrane region" description="Helical" evidence="9">
    <location>
        <begin position="466"/>
        <end position="482"/>
    </location>
</feature>
<dbReference type="InterPro" id="IPR036526">
    <property type="entry name" value="C-N_Hydrolase_sf"/>
</dbReference>
<accession>A0A1X4NK57</accession>
<dbReference type="GO" id="GO:0016410">
    <property type="term" value="F:N-acyltransferase activity"/>
    <property type="evidence" value="ECO:0007669"/>
    <property type="project" value="UniProtKB-UniRule"/>
</dbReference>
<dbReference type="PROSITE" id="PS50263">
    <property type="entry name" value="CN_HYDROLASE"/>
    <property type="match status" value="1"/>
</dbReference>
<dbReference type="Pfam" id="PF20154">
    <property type="entry name" value="LNT_N"/>
    <property type="match status" value="1"/>
</dbReference>
<dbReference type="Gene3D" id="3.60.110.10">
    <property type="entry name" value="Carbon-nitrogen hydrolase"/>
    <property type="match status" value="1"/>
</dbReference>
<keyword evidence="12" id="KW-1185">Reference proteome</keyword>
<comment type="pathway">
    <text evidence="9">Protein modification; lipoprotein biosynthesis (N-acyl transfer).</text>
</comment>
<feature type="transmembrane region" description="Helical" evidence="9">
    <location>
        <begin position="125"/>
        <end position="143"/>
    </location>
</feature>
<dbReference type="GO" id="GO:0005886">
    <property type="term" value="C:plasma membrane"/>
    <property type="evidence" value="ECO:0007669"/>
    <property type="project" value="UniProtKB-SubCell"/>
</dbReference>
<dbReference type="InterPro" id="IPR004563">
    <property type="entry name" value="Apolipo_AcylTrfase"/>
</dbReference>
<comment type="similarity">
    <text evidence="2 9">Belongs to the CN hydrolase family. Apolipoprotein N-acyltransferase subfamily.</text>
</comment>
<keyword evidence="3 9" id="KW-1003">Cell membrane</keyword>
<dbReference type="UniPathway" id="UPA00666"/>
<dbReference type="AlphaFoldDB" id="A0A1X4NK57"/>
<gene>
    <name evidence="9" type="primary">lnt</name>
    <name evidence="11" type="ORF">MGEO_11670</name>
</gene>
<dbReference type="NCBIfam" id="TIGR00546">
    <property type="entry name" value="lnt"/>
    <property type="match status" value="1"/>
</dbReference>
<evidence type="ECO:0000313" key="11">
    <source>
        <dbReference type="EMBL" id="OSQ50647.1"/>
    </source>
</evidence>
<proteinExistence type="inferred from homology"/>
<organism evidence="11 12">
    <name type="scientific">Marivita geojedonensis</name>
    <dbReference type="NCBI Taxonomy" id="1123756"/>
    <lineage>
        <taxon>Bacteria</taxon>
        <taxon>Pseudomonadati</taxon>
        <taxon>Pseudomonadota</taxon>
        <taxon>Alphaproteobacteria</taxon>
        <taxon>Rhodobacterales</taxon>
        <taxon>Roseobacteraceae</taxon>
        <taxon>Marivita</taxon>
    </lineage>
</organism>
<keyword evidence="4 9" id="KW-0808">Transferase</keyword>
<dbReference type="GO" id="GO:0042158">
    <property type="term" value="P:lipoprotein biosynthetic process"/>
    <property type="evidence" value="ECO:0007669"/>
    <property type="project" value="UniProtKB-UniRule"/>
</dbReference>
<dbReference type="CDD" id="cd07571">
    <property type="entry name" value="ALP_N-acyl_transferase"/>
    <property type="match status" value="1"/>
</dbReference>
<protein>
    <recommendedName>
        <fullName evidence="9">Apolipoprotein N-acyltransferase</fullName>
        <shortName evidence="9">ALP N-acyltransferase</shortName>
        <ecNumber evidence="9">2.3.1.269</ecNumber>
    </recommendedName>
</protein>
<sequence>MMLLRRLGALCLGGVFALGQQPYELWMLAVPALIAVLVLVRLDASAKQASWTGWMFGTGYFALSLHWILEPFQVDAATTGWMAPFALVGLSAGLALLWAAAFWAGQRLRPGPVSIALCWASVELARAYILTGFPWGLVGYVWAPTPVAQWHAVLGPHGVTLVTLLVCAVLAEGVYNRSWRQGAVSLVALAALWAGGTVLSPESPDLAERPVVRLIQPNAPQHQKWDRDFIPMFFNRQVDFTAQLPKPDLIVWPETAVPNLLANAGPALEVIADAAAGTPVVLGIQREEDWRYYNSLITLDSAGQVADLYDKHHLVPFGEYMPVASVFARFNILGLAARAEAGYSSGPGPALIDLGPLGTALPLICYEAVFPQDVNGAPSRPDVLLQITNDAWFGTHAGPQQHLSQARLRAIEQGIPMIRVANTGISAVIDPAGRIVDALPLGRAGFLDVPLPAPIAPTLYSRTGDWLAFCALIVAFAAMILWKRRIPIDPTQLQA</sequence>
<dbReference type="Pfam" id="PF00795">
    <property type="entry name" value="CN_hydrolase"/>
    <property type="match status" value="1"/>
</dbReference>
<feature type="transmembrane region" description="Helical" evidence="9">
    <location>
        <begin position="27"/>
        <end position="44"/>
    </location>
</feature>
<evidence type="ECO:0000256" key="1">
    <source>
        <dbReference type="ARBA" id="ARBA00004651"/>
    </source>
</evidence>
<feature type="transmembrane region" description="Helical" evidence="9">
    <location>
        <begin position="183"/>
        <end position="200"/>
    </location>
</feature>
<feature type="transmembrane region" description="Helical" evidence="9">
    <location>
        <begin position="81"/>
        <end position="104"/>
    </location>
</feature>
<dbReference type="EC" id="2.3.1.269" evidence="9"/>
<dbReference type="RefSeq" id="WP_085637634.1">
    <property type="nucleotide sequence ID" value="NZ_JFKC01000010.1"/>
</dbReference>
<evidence type="ECO:0000256" key="9">
    <source>
        <dbReference type="HAMAP-Rule" id="MF_01148"/>
    </source>
</evidence>
<dbReference type="SUPFAM" id="SSF56317">
    <property type="entry name" value="Carbon-nitrogen hydrolase"/>
    <property type="match status" value="1"/>
</dbReference>
<evidence type="ECO:0000256" key="6">
    <source>
        <dbReference type="ARBA" id="ARBA00022989"/>
    </source>
</evidence>
<comment type="caution">
    <text evidence="11">The sequence shown here is derived from an EMBL/GenBank/DDBJ whole genome shotgun (WGS) entry which is preliminary data.</text>
</comment>
<name>A0A1X4NK57_9RHOB</name>
<feature type="transmembrane region" description="Helical" evidence="9">
    <location>
        <begin position="51"/>
        <end position="69"/>
    </location>
</feature>
<dbReference type="STRING" id="1123756.MGEO_11670"/>
<reference evidence="11 12" key="1">
    <citation type="submission" date="2014-03" db="EMBL/GenBank/DDBJ databases">
        <title>The draft genome sequence of Marivita geojedonensis KCTC 23882.</title>
        <authorList>
            <person name="Lai Q."/>
            <person name="Shao Z."/>
        </authorList>
    </citation>
    <scope>NUCLEOTIDE SEQUENCE [LARGE SCALE GENOMIC DNA]</scope>
    <source>
        <strain evidence="11 12">DPG-138</strain>
    </source>
</reference>
<evidence type="ECO:0000256" key="5">
    <source>
        <dbReference type="ARBA" id="ARBA00022692"/>
    </source>
</evidence>
<evidence type="ECO:0000256" key="4">
    <source>
        <dbReference type="ARBA" id="ARBA00022679"/>
    </source>
</evidence>
<dbReference type="InterPro" id="IPR045378">
    <property type="entry name" value="LNT_N"/>
</dbReference>
<comment type="subcellular location">
    <subcellularLocation>
        <location evidence="1 9">Cell membrane</location>
        <topology evidence="1 9">Multi-pass membrane protein</topology>
    </subcellularLocation>
</comment>
<evidence type="ECO:0000256" key="2">
    <source>
        <dbReference type="ARBA" id="ARBA00010065"/>
    </source>
</evidence>
<keyword evidence="6 9" id="KW-1133">Transmembrane helix</keyword>
<dbReference type="EMBL" id="JFKC01000010">
    <property type="protein sequence ID" value="OSQ50647.1"/>
    <property type="molecule type" value="Genomic_DNA"/>
</dbReference>
<keyword evidence="7 9" id="KW-0472">Membrane</keyword>
<evidence type="ECO:0000256" key="8">
    <source>
        <dbReference type="ARBA" id="ARBA00023315"/>
    </source>
</evidence>
<dbReference type="PANTHER" id="PTHR38686:SF1">
    <property type="entry name" value="APOLIPOPROTEIN N-ACYLTRANSFERASE"/>
    <property type="match status" value="1"/>
</dbReference>
<feature type="transmembrane region" description="Helical" evidence="9">
    <location>
        <begin position="149"/>
        <end position="171"/>
    </location>
</feature>
<keyword evidence="5 9" id="KW-0812">Transmembrane</keyword>
<comment type="catalytic activity">
    <reaction evidence="9">
        <text>N-terminal S-1,2-diacyl-sn-glyceryl-L-cysteinyl-[lipoprotein] + a glycerophospholipid = N-acyl-S-1,2-diacyl-sn-glyceryl-L-cysteinyl-[lipoprotein] + a 2-acyl-sn-glycero-3-phospholipid + H(+)</text>
        <dbReference type="Rhea" id="RHEA:48228"/>
        <dbReference type="Rhea" id="RHEA-COMP:14681"/>
        <dbReference type="Rhea" id="RHEA-COMP:14684"/>
        <dbReference type="ChEBI" id="CHEBI:15378"/>
        <dbReference type="ChEBI" id="CHEBI:136912"/>
        <dbReference type="ChEBI" id="CHEBI:140656"/>
        <dbReference type="ChEBI" id="CHEBI:140657"/>
        <dbReference type="ChEBI" id="CHEBI:140660"/>
        <dbReference type="EC" id="2.3.1.269"/>
    </reaction>
</comment>
<dbReference type="InterPro" id="IPR003010">
    <property type="entry name" value="C-N_Hydrolase"/>
</dbReference>
<evidence type="ECO:0000313" key="12">
    <source>
        <dbReference type="Proteomes" id="UP000193926"/>
    </source>
</evidence>
<evidence type="ECO:0000256" key="7">
    <source>
        <dbReference type="ARBA" id="ARBA00023136"/>
    </source>
</evidence>
<feature type="domain" description="CN hydrolase" evidence="10">
    <location>
        <begin position="215"/>
        <end position="453"/>
    </location>
</feature>
<keyword evidence="8 9" id="KW-0012">Acyltransferase</keyword>
<evidence type="ECO:0000256" key="3">
    <source>
        <dbReference type="ARBA" id="ARBA00022475"/>
    </source>
</evidence>
<evidence type="ECO:0000259" key="10">
    <source>
        <dbReference type="PROSITE" id="PS50263"/>
    </source>
</evidence>
<dbReference type="PANTHER" id="PTHR38686">
    <property type="entry name" value="APOLIPOPROTEIN N-ACYLTRANSFERASE"/>
    <property type="match status" value="1"/>
</dbReference>
<dbReference type="HAMAP" id="MF_01148">
    <property type="entry name" value="Lnt"/>
    <property type="match status" value="1"/>
</dbReference>